<keyword evidence="2" id="KW-1185">Reference proteome</keyword>
<proteinExistence type="predicted"/>
<evidence type="ECO:0000313" key="1">
    <source>
        <dbReference type="EMBL" id="TWP37984.1"/>
    </source>
</evidence>
<gene>
    <name evidence="1" type="ORF">FGL98_04555</name>
</gene>
<evidence type="ECO:0000313" key="2">
    <source>
        <dbReference type="Proteomes" id="UP000320244"/>
    </source>
</evidence>
<dbReference type="EMBL" id="VCQV01000004">
    <property type="protein sequence ID" value="TWP37984.1"/>
    <property type="molecule type" value="Genomic_DNA"/>
</dbReference>
<dbReference type="RefSeq" id="WP_146315554.1">
    <property type="nucleotide sequence ID" value="NZ_VCQV01000004.1"/>
</dbReference>
<protein>
    <submittedName>
        <fullName evidence="1">Uncharacterized protein</fullName>
    </submittedName>
</protein>
<name>A0A563E831_9MICO</name>
<organism evidence="1 2">
    <name type="scientific">Leekyejoonella antrihumi</name>
    <dbReference type="NCBI Taxonomy" id="1660198"/>
    <lineage>
        <taxon>Bacteria</taxon>
        <taxon>Bacillati</taxon>
        <taxon>Actinomycetota</taxon>
        <taxon>Actinomycetes</taxon>
        <taxon>Micrococcales</taxon>
        <taxon>Dermacoccaceae</taxon>
        <taxon>Leekyejoonella</taxon>
    </lineage>
</organism>
<comment type="caution">
    <text evidence="1">The sequence shown here is derived from an EMBL/GenBank/DDBJ whole genome shotgun (WGS) entry which is preliminary data.</text>
</comment>
<dbReference type="AlphaFoldDB" id="A0A563E831"/>
<reference evidence="1 2" key="1">
    <citation type="submission" date="2019-05" db="EMBL/GenBank/DDBJ databases">
        <authorList>
            <person name="Lee S.D."/>
        </authorList>
    </citation>
    <scope>NUCLEOTIDE SEQUENCE [LARGE SCALE GENOMIC DNA]</scope>
    <source>
        <strain evidence="1 2">C5-26</strain>
    </source>
</reference>
<accession>A0A563E831</accession>
<reference evidence="1 2" key="2">
    <citation type="submission" date="2019-08" db="EMBL/GenBank/DDBJ databases">
        <title>Jejuicoccus antrihumi gen. nov., sp. nov., a new member of the family Dermacoccaceae isolated from a cave.</title>
        <authorList>
            <person name="Schumann P."/>
            <person name="Kim I.S."/>
        </authorList>
    </citation>
    <scope>NUCLEOTIDE SEQUENCE [LARGE SCALE GENOMIC DNA]</scope>
    <source>
        <strain evidence="1 2">C5-26</strain>
    </source>
</reference>
<sequence>MTDPHEVTAVLCAMTLERNRLLLGATRHARALGAVVVVKRDRFVLTSTLLEPTPPAPVLATARGDVADLGLEACTIVDDIADYLAVPPQPLAPGRAESLTAEDALMLAEQLRRGDPTHIDEALGLIGLSHPPTWLVHLAPGCQARLSATLLDRVGFEVFADITVTPDGWGELVSSEDETLTFDPMTLEDVQARICQACDVLATRSGASRRVA</sequence>
<dbReference type="Proteomes" id="UP000320244">
    <property type="component" value="Unassembled WGS sequence"/>
</dbReference>
<dbReference type="OrthoDB" id="9938259at2"/>